<name>A0ABS3XEN1_9ACTN</name>
<feature type="chain" id="PRO_5046663590" description="DUF5666 domain-containing protein" evidence="1">
    <location>
        <begin position="28"/>
        <end position="103"/>
    </location>
</feature>
<keyword evidence="1" id="KW-0732">Signal</keyword>
<reference evidence="2 3" key="1">
    <citation type="submission" date="2020-11" db="EMBL/GenBank/DDBJ databases">
        <title>Streptomyces spirodelae sp. nov., isolated from duckweed.</title>
        <authorList>
            <person name="Saimee Y."/>
            <person name="Duangmal K."/>
        </authorList>
    </citation>
    <scope>NUCLEOTIDE SEQUENCE [LARGE SCALE GENOMIC DNA]</scope>
    <source>
        <strain evidence="2 3">S16-07</strain>
    </source>
</reference>
<sequence>MKRCARAAVVAGLTVALGGLSAPLALADSGLNFGASVNLQEIRESGPGDLAYANVEDSRNVKLSQQDKSVEAGDIVTKLIGKFGHASVANEVEGAEQDQGEQG</sequence>
<evidence type="ECO:0000313" key="2">
    <source>
        <dbReference type="EMBL" id="MBO8193825.1"/>
    </source>
</evidence>
<accession>A0ABS3XEN1</accession>
<evidence type="ECO:0008006" key="4">
    <source>
        <dbReference type="Google" id="ProtNLM"/>
    </source>
</evidence>
<dbReference type="Proteomes" id="UP001519064">
    <property type="component" value="Unassembled WGS sequence"/>
</dbReference>
<evidence type="ECO:0000313" key="3">
    <source>
        <dbReference type="Proteomes" id="UP001519064"/>
    </source>
</evidence>
<organism evidence="2 3">
    <name type="scientific">Streptomyces oryzae</name>
    <dbReference type="NCBI Taxonomy" id="1434886"/>
    <lineage>
        <taxon>Bacteria</taxon>
        <taxon>Bacillati</taxon>
        <taxon>Actinomycetota</taxon>
        <taxon>Actinomycetes</taxon>
        <taxon>Kitasatosporales</taxon>
        <taxon>Streptomycetaceae</taxon>
        <taxon>Streptomyces</taxon>
    </lineage>
</organism>
<gene>
    <name evidence="2" type="ORF">ITI46_19475</name>
</gene>
<comment type="caution">
    <text evidence="2">The sequence shown here is derived from an EMBL/GenBank/DDBJ whole genome shotgun (WGS) entry which is preliminary data.</text>
</comment>
<keyword evidence="3" id="KW-1185">Reference proteome</keyword>
<evidence type="ECO:0000256" key="1">
    <source>
        <dbReference type="SAM" id="SignalP"/>
    </source>
</evidence>
<dbReference type="EMBL" id="JADKMA010000097">
    <property type="protein sequence ID" value="MBO8193825.1"/>
    <property type="molecule type" value="Genomic_DNA"/>
</dbReference>
<proteinExistence type="predicted"/>
<feature type="signal peptide" evidence="1">
    <location>
        <begin position="1"/>
        <end position="27"/>
    </location>
</feature>
<dbReference type="RefSeq" id="WP_209240940.1">
    <property type="nucleotide sequence ID" value="NZ_JADKMA010000097.1"/>
</dbReference>
<protein>
    <recommendedName>
        <fullName evidence="4">DUF5666 domain-containing protein</fullName>
    </recommendedName>
</protein>